<dbReference type="InterPro" id="IPR002777">
    <property type="entry name" value="PFD_beta-like"/>
</dbReference>
<comment type="similarity">
    <text evidence="1">Belongs to the prefoldin subunit beta family.</text>
</comment>
<dbReference type="GO" id="GO:0005737">
    <property type="term" value="C:cytoplasm"/>
    <property type="evidence" value="ECO:0007669"/>
    <property type="project" value="TreeGrafter"/>
</dbReference>
<dbReference type="EMBL" id="BDGG01000004">
    <property type="protein sequence ID" value="GAU97490.1"/>
    <property type="molecule type" value="Genomic_DNA"/>
</dbReference>
<proteinExistence type="inferred from homology"/>
<dbReference type="GO" id="GO:0051082">
    <property type="term" value="F:unfolded protein binding"/>
    <property type="evidence" value="ECO:0007669"/>
    <property type="project" value="InterPro"/>
</dbReference>
<keyword evidence="3" id="KW-0143">Chaperone</keyword>
<dbReference type="GO" id="GO:0006457">
    <property type="term" value="P:protein folding"/>
    <property type="evidence" value="ECO:0007669"/>
    <property type="project" value="InterPro"/>
</dbReference>
<accession>A0A1D1V9A4</accession>
<dbReference type="STRING" id="947166.A0A1D1V9A4"/>
<keyword evidence="4" id="KW-0175">Coiled coil</keyword>
<gene>
    <name evidence="5" type="primary">RvY_08774-1</name>
    <name evidence="5" type="synonym">RvY_08774.1</name>
    <name evidence="5" type="ORF">RvY_08774</name>
</gene>
<evidence type="ECO:0008006" key="7">
    <source>
        <dbReference type="Google" id="ProtNLM"/>
    </source>
</evidence>
<dbReference type="PANTHER" id="PTHR21100:SF9">
    <property type="entry name" value="PREFOLDIN SUBUNIT 4"/>
    <property type="match status" value="1"/>
</dbReference>
<evidence type="ECO:0000256" key="2">
    <source>
        <dbReference type="ARBA" id="ARBA00011695"/>
    </source>
</evidence>
<sequence length="141" mass="15838">MAQIDSQQVAVKDKGPVCVSKDTYQSIARFAILHSLNQETVALLRVAGKELQAVVDAEDELILVDDDLEIPCQVDHPAFFNKGKHQASAFLEEEKCRLQKEIDELNRKRAQNDSEIKELRAVLYSKLGDAVQLEGNEEDDD</sequence>
<dbReference type="InterPro" id="IPR016661">
    <property type="entry name" value="PFDN4"/>
</dbReference>
<dbReference type="Pfam" id="PF01920">
    <property type="entry name" value="Prefoldin_2"/>
    <property type="match status" value="1"/>
</dbReference>
<evidence type="ECO:0000256" key="4">
    <source>
        <dbReference type="SAM" id="Coils"/>
    </source>
</evidence>
<dbReference type="OrthoDB" id="10250441at2759"/>
<comment type="subunit">
    <text evidence="2">Heterohexamer of two PFD-alpha type and four PFD-beta type subunits.</text>
</comment>
<dbReference type="AlphaFoldDB" id="A0A1D1V9A4"/>
<evidence type="ECO:0000256" key="1">
    <source>
        <dbReference type="ARBA" id="ARBA00008045"/>
    </source>
</evidence>
<evidence type="ECO:0000256" key="3">
    <source>
        <dbReference type="ARBA" id="ARBA00023186"/>
    </source>
</evidence>
<dbReference type="GO" id="GO:0016272">
    <property type="term" value="C:prefoldin complex"/>
    <property type="evidence" value="ECO:0007669"/>
    <property type="project" value="InterPro"/>
</dbReference>
<organism evidence="5 6">
    <name type="scientific">Ramazzottius varieornatus</name>
    <name type="common">Water bear</name>
    <name type="synonym">Tardigrade</name>
    <dbReference type="NCBI Taxonomy" id="947166"/>
    <lineage>
        <taxon>Eukaryota</taxon>
        <taxon>Metazoa</taxon>
        <taxon>Ecdysozoa</taxon>
        <taxon>Tardigrada</taxon>
        <taxon>Eutardigrada</taxon>
        <taxon>Parachela</taxon>
        <taxon>Hypsibioidea</taxon>
        <taxon>Ramazzottiidae</taxon>
        <taxon>Ramazzottius</taxon>
    </lineage>
</organism>
<keyword evidence="6" id="KW-1185">Reference proteome</keyword>
<comment type="caution">
    <text evidence="5">The sequence shown here is derived from an EMBL/GenBank/DDBJ whole genome shotgun (WGS) entry which is preliminary data.</text>
</comment>
<protein>
    <recommendedName>
        <fullName evidence="7">Prefoldin subunit 4</fullName>
    </recommendedName>
</protein>
<dbReference type="PANTHER" id="PTHR21100">
    <property type="entry name" value="PREFOLDIN SUBUNIT 4"/>
    <property type="match status" value="1"/>
</dbReference>
<feature type="coiled-coil region" evidence="4">
    <location>
        <begin position="88"/>
        <end position="122"/>
    </location>
</feature>
<evidence type="ECO:0000313" key="5">
    <source>
        <dbReference type="EMBL" id="GAU97490.1"/>
    </source>
</evidence>
<dbReference type="Proteomes" id="UP000186922">
    <property type="component" value="Unassembled WGS sequence"/>
</dbReference>
<name>A0A1D1V9A4_RAMVA</name>
<reference evidence="5 6" key="1">
    <citation type="journal article" date="2016" name="Nat. Commun.">
        <title>Extremotolerant tardigrade genome and improved radiotolerance of human cultured cells by tardigrade-unique protein.</title>
        <authorList>
            <person name="Hashimoto T."/>
            <person name="Horikawa D.D."/>
            <person name="Saito Y."/>
            <person name="Kuwahara H."/>
            <person name="Kozuka-Hata H."/>
            <person name="Shin-I T."/>
            <person name="Minakuchi Y."/>
            <person name="Ohishi K."/>
            <person name="Motoyama A."/>
            <person name="Aizu T."/>
            <person name="Enomoto A."/>
            <person name="Kondo K."/>
            <person name="Tanaka S."/>
            <person name="Hara Y."/>
            <person name="Koshikawa S."/>
            <person name="Sagara H."/>
            <person name="Miura T."/>
            <person name="Yokobori S."/>
            <person name="Miyagawa K."/>
            <person name="Suzuki Y."/>
            <person name="Kubo T."/>
            <person name="Oyama M."/>
            <person name="Kohara Y."/>
            <person name="Fujiyama A."/>
            <person name="Arakawa K."/>
            <person name="Katayama T."/>
            <person name="Toyoda A."/>
            <person name="Kunieda T."/>
        </authorList>
    </citation>
    <scope>NUCLEOTIDE SEQUENCE [LARGE SCALE GENOMIC DNA]</scope>
    <source>
        <strain evidence="5 6">YOKOZUNA-1</strain>
    </source>
</reference>
<evidence type="ECO:0000313" key="6">
    <source>
        <dbReference type="Proteomes" id="UP000186922"/>
    </source>
</evidence>